<dbReference type="KEGG" id="pmb:A9601_14171"/>
<dbReference type="UniPathway" id="UPA00031">
    <property type="reaction ID" value="UER00010"/>
</dbReference>
<evidence type="ECO:0000256" key="4">
    <source>
        <dbReference type="ARBA" id="ARBA00022801"/>
    </source>
</evidence>
<dbReference type="AlphaFoldDB" id="A2BSE0"/>
<proteinExistence type="predicted"/>
<accession>A2BSE0</accession>
<dbReference type="GO" id="GO:0016829">
    <property type="term" value="F:lyase activity"/>
    <property type="evidence" value="ECO:0007669"/>
    <property type="project" value="UniProtKB-KW"/>
</dbReference>
<keyword evidence="5" id="KW-0315">Glutamine amidotransferase</keyword>
<comment type="pathway">
    <text evidence="1">Amino-acid biosynthesis; L-histidine biosynthesis; L-histidine from 5-phospho-alpha-D-ribose 1-diphosphate: step 5/9.</text>
</comment>
<dbReference type="InterPro" id="IPR017926">
    <property type="entry name" value="GATASE"/>
</dbReference>
<keyword evidence="4" id="KW-0378">Hydrolase</keyword>
<comment type="catalytic activity">
    <reaction evidence="9">
        <text>L-glutamine + H2O = L-glutamate + NH4(+)</text>
        <dbReference type="Rhea" id="RHEA:15889"/>
        <dbReference type="ChEBI" id="CHEBI:15377"/>
        <dbReference type="ChEBI" id="CHEBI:28938"/>
        <dbReference type="ChEBI" id="CHEBI:29985"/>
        <dbReference type="ChEBI" id="CHEBI:58359"/>
        <dbReference type="EC" id="3.5.1.2"/>
    </reaction>
</comment>
<dbReference type="GO" id="GO:0004359">
    <property type="term" value="F:glutaminase activity"/>
    <property type="evidence" value="ECO:0007669"/>
    <property type="project" value="UniProtKB-EC"/>
</dbReference>
<sequence>MLDSIENCETVIVENYQDFKYTDMLILPGVGSFDTGMKLLKKRELCKPLIDYANKKNLLGICLGMQLISEGSEEGSEEGLGIISGYFKKFPKEDFNSKSLKVPCMGWNFVEYSLEKGYLSHEYAINGVTRYYFVHSYYYAGPEENVCGWSNHGIKYGVVINNKKTIGVQFHPEKSHDFGRKFLKNWINKNYEKTS</sequence>
<reference evidence="12 13" key="1">
    <citation type="journal article" date="2007" name="PLoS Genet.">
        <title>Patterns and implications of gene gain and loss in the evolution of Prochlorococcus.</title>
        <authorList>
            <person name="Kettler G.C."/>
            <person name="Martiny A.C."/>
            <person name="Huang K."/>
            <person name="Zucker J."/>
            <person name="Coleman M.L."/>
            <person name="Rodrigue S."/>
            <person name="Chen F."/>
            <person name="Lapidus A."/>
            <person name="Ferriera S."/>
            <person name="Johnson J."/>
            <person name="Steglich C."/>
            <person name="Church G.M."/>
            <person name="Richardson P."/>
            <person name="Chisholm S.W."/>
        </authorList>
    </citation>
    <scope>NUCLEOTIDE SEQUENCE [LARGE SCALE GENOMIC DNA]</scope>
    <source>
        <strain evidence="12 13">AS9601</strain>
    </source>
</reference>
<dbReference type="NCBIfam" id="TIGR01855">
    <property type="entry name" value="IMP_synth_hisH"/>
    <property type="match status" value="1"/>
</dbReference>
<feature type="domain" description="Glutamine amidotransferase" evidence="11">
    <location>
        <begin position="13"/>
        <end position="186"/>
    </location>
</feature>
<dbReference type="PANTHER" id="PTHR42701">
    <property type="entry name" value="IMIDAZOLE GLYCEROL PHOSPHATE SYNTHASE SUBUNIT HISH"/>
    <property type="match status" value="1"/>
</dbReference>
<dbReference type="EMBL" id="CP000551">
    <property type="protein sequence ID" value="ABM70701.1"/>
    <property type="molecule type" value="Genomic_DNA"/>
</dbReference>
<dbReference type="HOGENOM" id="CLU_071837_2_0_3"/>
<dbReference type="Proteomes" id="UP000002590">
    <property type="component" value="Chromosome"/>
</dbReference>
<evidence type="ECO:0000256" key="7">
    <source>
        <dbReference type="ARBA" id="ARBA00023239"/>
    </source>
</evidence>
<evidence type="ECO:0000256" key="9">
    <source>
        <dbReference type="ARBA" id="ARBA00049534"/>
    </source>
</evidence>
<evidence type="ECO:0000256" key="5">
    <source>
        <dbReference type="ARBA" id="ARBA00022962"/>
    </source>
</evidence>
<keyword evidence="3" id="KW-0028">Amino-acid biosynthesis</keyword>
<name>A2BSE0_PROMS</name>
<dbReference type="PIRSF" id="PIRSF000495">
    <property type="entry name" value="Amidotransf_hisH"/>
    <property type="match status" value="1"/>
</dbReference>
<dbReference type="STRING" id="146891.A9601_14171"/>
<evidence type="ECO:0000256" key="8">
    <source>
        <dbReference type="ARBA" id="ARBA00047838"/>
    </source>
</evidence>
<evidence type="ECO:0000313" key="12">
    <source>
        <dbReference type="EMBL" id="ABM70701.1"/>
    </source>
</evidence>
<keyword evidence="6" id="KW-0368">Histidine biosynthesis</keyword>
<comment type="subunit">
    <text evidence="2">Heterodimer of HisH and HisF.</text>
</comment>
<evidence type="ECO:0000313" key="13">
    <source>
        <dbReference type="Proteomes" id="UP000002590"/>
    </source>
</evidence>
<keyword evidence="7" id="KW-0456">Lyase</keyword>
<dbReference type="GO" id="GO:0000105">
    <property type="term" value="P:L-histidine biosynthetic process"/>
    <property type="evidence" value="ECO:0007669"/>
    <property type="project" value="UniProtKB-UniPathway"/>
</dbReference>
<dbReference type="PANTHER" id="PTHR42701:SF1">
    <property type="entry name" value="IMIDAZOLE GLYCEROL PHOSPHATE SYNTHASE SUBUNIT HISH"/>
    <property type="match status" value="1"/>
</dbReference>
<dbReference type="PROSITE" id="PS51273">
    <property type="entry name" value="GATASE_TYPE_1"/>
    <property type="match status" value="1"/>
</dbReference>
<dbReference type="InterPro" id="IPR029062">
    <property type="entry name" value="Class_I_gatase-like"/>
</dbReference>
<dbReference type="Pfam" id="PF00117">
    <property type="entry name" value="GATase"/>
    <property type="match status" value="1"/>
</dbReference>
<feature type="active site" evidence="10">
    <location>
        <position position="171"/>
    </location>
</feature>
<comment type="catalytic activity">
    <reaction evidence="8">
        <text>5-[(5-phospho-1-deoxy-D-ribulos-1-ylimino)methylamino]-1-(5-phospho-beta-D-ribosyl)imidazole-4-carboxamide + L-glutamine = D-erythro-1-(imidazol-4-yl)glycerol 3-phosphate + 5-amino-1-(5-phospho-beta-D-ribosyl)imidazole-4-carboxamide + L-glutamate + H(+)</text>
        <dbReference type="Rhea" id="RHEA:24793"/>
        <dbReference type="ChEBI" id="CHEBI:15378"/>
        <dbReference type="ChEBI" id="CHEBI:29985"/>
        <dbReference type="ChEBI" id="CHEBI:58278"/>
        <dbReference type="ChEBI" id="CHEBI:58359"/>
        <dbReference type="ChEBI" id="CHEBI:58475"/>
        <dbReference type="ChEBI" id="CHEBI:58525"/>
        <dbReference type="EC" id="4.3.2.10"/>
    </reaction>
</comment>
<evidence type="ECO:0000256" key="1">
    <source>
        <dbReference type="ARBA" id="ARBA00005091"/>
    </source>
</evidence>
<evidence type="ECO:0000259" key="11">
    <source>
        <dbReference type="Pfam" id="PF00117"/>
    </source>
</evidence>
<organism evidence="12 13">
    <name type="scientific">Prochlorococcus marinus (strain AS9601)</name>
    <dbReference type="NCBI Taxonomy" id="146891"/>
    <lineage>
        <taxon>Bacteria</taxon>
        <taxon>Bacillati</taxon>
        <taxon>Cyanobacteriota</taxon>
        <taxon>Cyanophyceae</taxon>
        <taxon>Synechococcales</taxon>
        <taxon>Prochlorococcaceae</taxon>
        <taxon>Prochlorococcus</taxon>
    </lineage>
</organism>
<evidence type="ECO:0000256" key="2">
    <source>
        <dbReference type="ARBA" id="ARBA00011152"/>
    </source>
</evidence>
<dbReference type="InterPro" id="IPR010139">
    <property type="entry name" value="Imidazole-glycPsynth_HisH"/>
</dbReference>
<feature type="active site" description="Nucleophile" evidence="10">
    <location>
        <position position="62"/>
    </location>
</feature>
<dbReference type="SUPFAM" id="SSF52317">
    <property type="entry name" value="Class I glutamine amidotransferase-like"/>
    <property type="match status" value="1"/>
</dbReference>
<feature type="active site" evidence="10">
    <location>
        <position position="173"/>
    </location>
</feature>
<dbReference type="MEROPS" id="C26.965"/>
<protein>
    <recommendedName>
        <fullName evidence="11">Glutamine amidotransferase domain-containing protein</fullName>
    </recommendedName>
</protein>
<evidence type="ECO:0000256" key="3">
    <source>
        <dbReference type="ARBA" id="ARBA00022605"/>
    </source>
</evidence>
<dbReference type="eggNOG" id="COG0118">
    <property type="taxonomic scope" value="Bacteria"/>
</dbReference>
<dbReference type="Gene3D" id="3.40.50.880">
    <property type="match status" value="1"/>
</dbReference>
<evidence type="ECO:0000256" key="10">
    <source>
        <dbReference type="PIRSR" id="PIRSR000495-1"/>
    </source>
</evidence>
<gene>
    <name evidence="12" type="ordered locus">A9601_14171</name>
</gene>
<dbReference type="GO" id="GO:0000107">
    <property type="term" value="F:imidazoleglycerol-phosphate synthase activity"/>
    <property type="evidence" value="ECO:0007669"/>
    <property type="project" value="TreeGrafter"/>
</dbReference>
<evidence type="ECO:0000256" key="6">
    <source>
        <dbReference type="ARBA" id="ARBA00023102"/>
    </source>
</evidence>